<keyword evidence="1" id="KW-0472">Membrane</keyword>
<sequence>MASNVVNNLNSLFKNINYYSFTIFGNVMMVVGTVATLLGIIVFSHKTMRQNAGCIYYIAYYLVNGLTLYTSLFAAILSFFNIDPSYNNVAYCKISFYLRMSLGLIATYILVLASIDRALITSAKASIRQRSTHRLAYCSIFGKSYYRRDFLRRLLLVVTGITTVRNLRNGRVQPIDAASNANNNRRSKDRHLFLILLIEIIGYAPLAIITNAYGIYREATQYQMKSNDSQAIEYFLSSFPVLLRAVPKCLNFYIYLILLKSFRRKTFKILPYFWCQH</sequence>
<name>A0A815RIM1_ADIRI</name>
<feature type="transmembrane region" description="Helical" evidence="1">
    <location>
        <begin position="18"/>
        <end position="43"/>
    </location>
</feature>
<accession>A0A815RIM1</accession>
<evidence type="ECO:0000256" key="1">
    <source>
        <dbReference type="SAM" id="Phobius"/>
    </source>
</evidence>
<dbReference type="SUPFAM" id="SSF81321">
    <property type="entry name" value="Family A G protein-coupled receptor-like"/>
    <property type="match status" value="1"/>
</dbReference>
<dbReference type="Proteomes" id="UP000663852">
    <property type="component" value="Unassembled WGS sequence"/>
</dbReference>
<dbReference type="AlphaFoldDB" id="A0A815RIM1"/>
<dbReference type="OrthoDB" id="9990906at2759"/>
<evidence type="ECO:0000313" key="3">
    <source>
        <dbReference type="Proteomes" id="UP000663852"/>
    </source>
</evidence>
<keyword evidence="1" id="KW-1133">Transmembrane helix</keyword>
<proteinExistence type="predicted"/>
<gene>
    <name evidence="2" type="ORF">EDS130_LOCUS41227</name>
</gene>
<feature type="transmembrane region" description="Helical" evidence="1">
    <location>
        <begin position="234"/>
        <end position="258"/>
    </location>
</feature>
<dbReference type="Gene3D" id="1.20.1070.10">
    <property type="entry name" value="Rhodopsin 7-helix transmembrane proteins"/>
    <property type="match status" value="2"/>
</dbReference>
<dbReference type="EMBL" id="CAJNOJ010000532">
    <property type="protein sequence ID" value="CAF1477710.1"/>
    <property type="molecule type" value="Genomic_DNA"/>
</dbReference>
<organism evidence="2 3">
    <name type="scientific">Adineta ricciae</name>
    <name type="common">Rotifer</name>
    <dbReference type="NCBI Taxonomy" id="249248"/>
    <lineage>
        <taxon>Eukaryota</taxon>
        <taxon>Metazoa</taxon>
        <taxon>Spiralia</taxon>
        <taxon>Gnathifera</taxon>
        <taxon>Rotifera</taxon>
        <taxon>Eurotatoria</taxon>
        <taxon>Bdelloidea</taxon>
        <taxon>Adinetida</taxon>
        <taxon>Adinetidae</taxon>
        <taxon>Adineta</taxon>
    </lineage>
</organism>
<comment type="caution">
    <text evidence="2">The sequence shown here is derived from an EMBL/GenBank/DDBJ whole genome shotgun (WGS) entry which is preliminary data.</text>
</comment>
<protein>
    <submittedName>
        <fullName evidence="2">Uncharacterized protein</fullName>
    </submittedName>
</protein>
<evidence type="ECO:0000313" key="2">
    <source>
        <dbReference type="EMBL" id="CAF1477710.1"/>
    </source>
</evidence>
<keyword evidence="1" id="KW-0812">Transmembrane</keyword>
<feature type="transmembrane region" description="Helical" evidence="1">
    <location>
        <begin position="100"/>
        <end position="120"/>
    </location>
</feature>
<feature type="transmembrane region" description="Helical" evidence="1">
    <location>
        <begin position="55"/>
        <end position="80"/>
    </location>
</feature>
<reference evidence="2" key="1">
    <citation type="submission" date="2021-02" db="EMBL/GenBank/DDBJ databases">
        <authorList>
            <person name="Nowell W R."/>
        </authorList>
    </citation>
    <scope>NUCLEOTIDE SEQUENCE</scope>
</reference>
<feature type="transmembrane region" description="Helical" evidence="1">
    <location>
        <begin position="192"/>
        <end position="214"/>
    </location>
</feature>